<feature type="transmembrane region" description="Helical" evidence="6">
    <location>
        <begin position="219"/>
        <end position="238"/>
    </location>
</feature>
<dbReference type="EMBL" id="JAROYP010000011">
    <property type="protein sequence ID" value="MDH5162946.1"/>
    <property type="molecule type" value="Genomic_DNA"/>
</dbReference>
<feature type="transmembrane region" description="Helical" evidence="6">
    <location>
        <begin position="250"/>
        <end position="273"/>
    </location>
</feature>
<feature type="transmembrane region" description="Helical" evidence="6">
    <location>
        <begin position="299"/>
        <end position="319"/>
    </location>
</feature>
<keyword evidence="4 6" id="KW-1133">Transmembrane helix</keyword>
<reference evidence="7" key="1">
    <citation type="submission" date="2023-03" db="EMBL/GenBank/DDBJ databases">
        <title>Bacterial isolates from washroom surfaces on a university campus.</title>
        <authorList>
            <person name="Holman D.B."/>
            <person name="Gzyl K.E."/>
            <person name="Taheri A.E."/>
        </authorList>
    </citation>
    <scope>NUCLEOTIDE SEQUENCE</scope>
    <source>
        <strain evidence="7">RD03</strain>
    </source>
</reference>
<dbReference type="PANTHER" id="PTHR42770:SF14">
    <property type="entry name" value="ARGININE_ORNITHINE ANTIPORTER-RELATED"/>
    <property type="match status" value="1"/>
</dbReference>
<evidence type="ECO:0000256" key="2">
    <source>
        <dbReference type="ARBA" id="ARBA00022475"/>
    </source>
</evidence>
<comment type="caution">
    <text evidence="7">The sequence shown here is derived from an EMBL/GenBank/DDBJ whole genome shotgun (WGS) entry which is preliminary data.</text>
</comment>
<dbReference type="AlphaFoldDB" id="A0AAW6T279"/>
<dbReference type="InterPro" id="IPR002293">
    <property type="entry name" value="AA/rel_permease1"/>
</dbReference>
<protein>
    <submittedName>
        <fullName evidence="7">Amino acid permease</fullName>
    </submittedName>
</protein>
<evidence type="ECO:0000256" key="4">
    <source>
        <dbReference type="ARBA" id="ARBA00022989"/>
    </source>
</evidence>
<feature type="transmembrane region" description="Helical" evidence="6">
    <location>
        <begin position="375"/>
        <end position="394"/>
    </location>
</feature>
<feature type="transmembrane region" description="Helical" evidence="6">
    <location>
        <begin position="41"/>
        <end position="63"/>
    </location>
</feature>
<dbReference type="RefSeq" id="WP_251339561.1">
    <property type="nucleotide sequence ID" value="NZ_JAMATW010000006.1"/>
</dbReference>
<feature type="transmembrane region" description="Helical" evidence="6">
    <location>
        <begin position="171"/>
        <end position="192"/>
    </location>
</feature>
<feature type="transmembrane region" description="Helical" evidence="6">
    <location>
        <begin position="7"/>
        <end position="29"/>
    </location>
</feature>
<keyword evidence="2" id="KW-1003">Cell membrane</keyword>
<gene>
    <name evidence="7" type="ORF">P5X88_18590</name>
</gene>
<sequence length="475" mass="51224">MNNNKWGLWILTTFVVGNMVGGGIFMLPANLAQVSSPLGSTIAWVATGLGVFMIALVFGNLAIRKPNLKAGPQSYAQNLFSSPKAGKVAGYSMAWGYWAANWAATASVIISFAGYLTTFFPIMQSKKVLFSLGSFELEYGKTITFIICSIMLWGIQWILSKSFNSAGKMNLMATITKVIGFALFIIFTLFIFDKANLGSAKEFVDASGKSFSLGGQVNAAAIATLWAFIGIESAVMLSNRAKSQRDVKTATILGLVISLVIYIGITLLTMGALSQEALRESQKPLVDALGEVIGSNGTYIMALLALISLFGSTVGWIVVSSEVPYQAAKNGLFPAVFAKTNKTGSPKNSLTITNVMTQIFLFSTISGTVTQAYNFAIVVATLAYLIPYLVSAIYQMKLVITGETYDVVTGSRLKDGIITVLAFVYSIWVIKTGTADMKTFLLGIGLFVIGLILYPMIMRNSHPKEEEPVETETYV</sequence>
<keyword evidence="5 6" id="KW-0472">Membrane</keyword>
<dbReference type="Proteomes" id="UP001159179">
    <property type="component" value="Unassembled WGS sequence"/>
</dbReference>
<dbReference type="GO" id="GO:0005886">
    <property type="term" value="C:plasma membrane"/>
    <property type="evidence" value="ECO:0007669"/>
    <property type="project" value="UniProtKB-SubCell"/>
</dbReference>
<dbReference type="InterPro" id="IPR050367">
    <property type="entry name" value="APC_superfamily"/>
</dbReference>
<feature type="transmembrane region" description="Helical" evidence="6">
    <location>
        <begin position="142"/>
        <end position="159"/>
    </location>
</feature>
<dbReference type="Gene3D" id="1.20.1740.10">
    <property type="entry name" value="Amino acid/polyamine transporter I"/>
    <property type="match status" value="1"/>
</dbReference>
<name>A0AAW6T279_9BACI</name>
<evidence type="ECO:0000256" key="1">
    <source>
        <dbReference type="ARBA" id="ARBA00004651"/>
    </source>
</evidence>
<evidence type="ECO:0000256" key="3">
    <source>
        <dbReference type="ARBA" id="ARBA00022692"/>
    </source>
</evidence>
<evidence type="ECO:0000313" key="8">
    <source>
        <dbReference type="Proteomes" id="UP001159179"/>
    </source>
</evidence>
<evidence type="ECO:0000256" key="5">
    <source>
        <dbReference type="ARBA" id="ARBA00023136"/>
    </source>
</evidence>
<proteinExistence type="predicted"/>
<feature type="transmembrane region" description="Helical" evidence="6">
    <location>
        <begin position="415"/>
        <end position="433"/>
    </location>
</feature>
<keyword evidence="3 6" id="KW-0812">Transmembrane</keyword>
<dbReference type="Pfam" id="PF13520">
    <property type="entry name" value="AA_permease_2"/>
    <property type="match status" value="1"/>
</dbReference>
<feature type="transmembrane region" description="Helical" evidence="6">
    <location>
        <begin position="102"/>
        <end position="122"/>
    </location>
</feature>
<organism evidence="7 8">
    <name type="scientific">Heyndrickxia oleronia</name>
    <dbReference type="NCBI Taxonomy" id="38875"/>
    <lineage>
        <taxon>Bacteria</taxon>
        <taxon>Bacillati</taxon>
        <taxon>Bacillota</taxon>
        <taxon>Bacilli</taxon>
        <taxon>Bacillales</taxon>
        <taxon>Bacillaceae</taxon>
        <taxon>Heyndrickxia</taxon>
    </lineage>
</organism>
<dbReference type="GO" id="GO:0022857">
    <property type="term" value="F:transmembrane transporter activity"/>
    <property type="evidence" value="ECO:0007669"/>
    <property type="project" value="InterPro"/>
</dbReference>
<evidence type="ECO:0000313" key="7">
    <source>
        <dbReference type="EMBL" id="MDH5162946.1"/>
    </source>
</evidence>
<feature type="transmembrane region" description="Helical" evidence="6">
    <location>
        <begin position="439"/>
        <end position="457"/>
    </location>
</feature>
<comment type="subcellular location">
    <subcellularLocation>
        <location evidence="1">Cell membrane</location>
        <topology evidence="1">Multi-pass membrane protein</topology>
    </subcellularLocation>
</comment>
<dbReference type="PIRSF" id="PIRSF006060">
    <property type="entry name" value="AA_transporter"/>
    <property type="match status" value="1"/>
</dbReference>
<dbReference type="PANTHER" id="PTHR42770">
    <property type="entry name" value="AMINO ACID TRANSPORTER-RELATED"/>
    <property type="match status" value="1"/>
</dbReference>
<accession>A0AAW6T279</accession>
<evidence type="ECO:0000256" key="6">
    <source>
        <dbReference type="SAM" id="Phobius"/>
    </source>
</evidence>